<protein>
    <submittedName>
        <fullName evidence="2">Uncharacterized protein</fullName>
    </submittedName>
</protein>
<dbReference type="InterPro" id="IPR012347">
    <property type="entry name" value="Ferritin-like"/>
</dbReference>
<evidence type="ECO:0000313" key="2">
    <source>
        <dbReference type="EMBL" id="CAA7260707.1"/>
    </source>
</evidence>
<accession>A0A8S0XMV6</accession>
<dbReference type="InterPro" id="IPR009078">
    <property type="entry name" value="Ferritin-like_SF"/>
</dbReference>
<dbReference type="InterPro" id="IPR039254">
    <property type="entry name" value="Rds1"/>
</dbReference>
<dbReference type="Pfam" id="PF13668">
    <property type="entry name" value="Ferritin_2"/>
    <property type="match status" value="1"/>
</dbReference>
<comment type="caution">
    <text evidence="2">The sequence shown here is derived from an EMBL/GenBank/DDBJ whole genome shotgun (WGS) entry which is preliminary data.</text>
</comment>
<reference evidence="2 3" key="1">
    <citation type="submission" date="2020-01" db="EMBL/GenBank/DDBJ databases">
        <authorList>
            <person name="Gupta K D."/>
        </authorList>
    </citation>
    <scope>NUCLEOTIDE SEQUENCE [LARGE SCALE GENOMIC DNA]</scope>
</reference>
<dbReference type="AlphaFoldDB" id="A0A8S0XMV6"/>
<dbReference type="Gene3D" id="1.20.1260.10">
    <property type="match status" value="1"/>
</dbReference>
<proteinExistence type="predicted"/>
<dbReference type="Proteomes" id="UP000467700">
    <property type="component" value="Unassembled WGS sequence"/>
</dbReference>
<dbReference type="EMBL" id="CACVBS010000030">
    <property type="protein sequence ID" value="CAA7260707.1"/>
    <property type="molecule type" value="Genomic_DNA"/>
</dbReference>
<dbReference type="CDD" id="cd00657">
    <property type="entry name" value="Ferritin_like"/>
    <property type="match status" value="1"/>
</dbReference>
<feature type="signal peptide" evidence="1">
    <location>
        <begin position="1"/>
        <end position="16"/>
    </location>
</feature>
<sequence length="294" mass="31544">MRTTLVSLAFISLCVASPLASIERRQNVDDATVLNFALTLEHLENAFYHDALAKYDAKAFKKAGFPRHTRDRFAEIAAHEKTHVKFLTAALGESATKPCQYSFPHTDPKSFAALSQILEGVGTSAYTGAARFISNKDYLTAAASVLATEARHASWVASAVNKFAGWSGAFDVPLGLNEVYTLAAPFITSCPSTNPPLPVKAFPSLAFTNKPVPGHTTTVERTPANAPATYISFFTGLDKIFVPITNGQVLVPEGLSGTVYAVATRSGEETTDDTIIAGPTILLFERDSRGNLID</sequence>
<name>A0A8S0XMV6_CYCAE</name>
<evidence type="ECO:0000313" key="3">
    <source>
        <dbReference type="Proteomes" id="UP000467700"/>
    </source>
</evidence>
<keyword evidence="1" id="KW-0732">Signal</keyword>
<evidence type="ECO:0000256" key="1">
    <source>
        <dbReference type="SAM" id="SignalP"/>
    </source>
</evidence>
<feature type="chain" id="PRO_5035915625" evidence="1">
    <location>
        <begin position="17"/>
        <end position="294"/>
    </location>
</feature>
<dbReference type="OrthoDB" id="1001765at2759"/>
<keyword evidence="3" id="KW-1185">Reference proteome</keyword>
<dbReference type="PANTHER" id="PTHR38705:SF1">
    <property type="entry name" value="PROTEIN RDS1"/>
    <property type="match status" value="1"/>
</dbReference>
<gene>
    <name evidence="2" type="ORF">AAE3_LOCUS3000</name>
</gene>
<dbReference type="SUPFAM" id="SSF47240">
    <property type="entry name" value="Ferritin-like"/>
    <property type="match status" value="1"/>
</dbReference>
<dbReference type="PANTHER" id="PTHR38705">
    <property type="entry name" value="PROTEIN RDS1"/>
    <property type="match status" value="1"/>
</dbReference>
<organism evidence="2 3">
    <name type="scientific">Cyclocybe aegerita</name>
    <name type="common">Black poplar mushroom</name>
    <name type="synonym">Agrocybe aegerita</name>
    <dbReference type="NCBI Taxonomy" id="1973307"/>
    <lineage>
        <taxon>Eukaryota</taxon>
        <taxon>Fungi</taxon>
        <taxon>Dikarya</taxon>
        <taxon>Basidiomycota</taxon>
        <taxon>Agaricomycotina</taxon>
        <taxon>Agaricomycetes</taxon>
        <taxon>Agaricomycetidae</taxon>
        <taxon>Agaricales</taxon>
        <taxon>Agaricineae</taxon>
        <taxon>Bolbitiaceae</taxon>
        <taxon>Cyclocybe</taxon>
    </lineage>
</organism>